<reference evidence="1 2" key="1">
    <citation type="submission" date="2018-01" db="EMBL/GenBank/DDBJ databases">
        <title>Saezia sanguinis gen. nov., sp. nov., in the order Burkholderiales isolated from human blood.</title>
        <authorList>
            <person name="Medina-Pascual M.J."/>
            <person name="Valdezate S."/>
            <person name="Monzon S."/>
            <person name="Cuesta I."/>
            <person name="Carrasco G."/>
            <person name="Villalon P."/>
            <person name="Saez-Nieto J.A."/>
        </authorList>
    </citation>
    <scope>NUCLEOTIDE SEQUENCE [LARGE SCALE GENOMIC DNA]</scope>
    <source>
        <strain evidence="1 2">CNM695-12</strain>
    </source>
</reference>
<evidence type="ECO:0000313" key="2">
    <source>
        <dbReference type="Proteomes" id="UP000286947"/>
    </source>
</evidence>
<organism evidence="1 2">
    <name type="scientific">Saezia sanguinis</name>
    <dbReference type="NCBI Taxonomy" id="1965230"/>
    <lineage>
        <taxon>Bacteria</taxon>
        <taxon>Pseudomonadati</taxon>
        <taxon>Pseudomonadota</taxon>
        <taxon>Betaproteobacteria</taxon>
        <taxon>Burkholderiales</taxon>
        <taxon>Saeziaceae</taxon>
        <taxon>Saezia</taxon>
    </lineage>
</organism>
<comment type="caution">
    <text evidence="1">The sequence shown here is derived from an EMBL/GenBank/DDBJ whole genome shotgun (WGS) entry which is preliminary data.</text>
</comment>
<accession>A0A433SAU1</accession>
<name>A0A433SAU1_9BURK</name>
<keyword evidence="2" id="KW-1185">Reference proteome</keyword>
<gene>
    <name evidence="1" type="ORF">CUZ56_02687</name>
</gene>
<dbReference type="EMBL" id="PQSP01000009">
    <property type="protein sequence ID" value="RUS65842.1"/>
    <property type="molecule type" value="Genomic_DNA"/>
</dbReference>
<protein>
    <submittedName>
        <fullName evidence="1">Uncharacterized protein</fullName>
    </submittedName>
</protein>
<sequence>MHGSAVKGDGAAAAVGGAGVYHVRGAVRVALGPVQGTGVEGYAVYGQGVQRSALRGAGRYGAAAAHGDVTGDDAVAAQGAAAADGHRAVDLPEYFQVAACDAGVAGGVVAVDQEEAAAHITVVYALAAVDQQGAAFYRDVSGKAGLVCQRGGTGDLANQAVAAAAHEWRIKGVAAAGVGVVEDDGAVARAKLDVQDVQDTSALCSLAYRCTDVDGAAAAGFICQVQRA</sequence>
<dbReference type="AlphaFoldDB" id="A0A433SAU1"/>
<dbReference type="Proteomes" id="UP000286947">
    <property type="component" value="Unassembled WGS sequence"/>
</dbReference>
<evidence type="ECO:0000313" key="1">
    <source>
        <dbReference type="EMBL" id="RUS65842.1"/>
    </source>
</evidence>
<proteinExistence type="predicted"/>